<proteinExistence type="predicted"/>
<dbReference type="Proteomes" id="UP000247647">
    <property type="component" value="Unassembled WGS sequence"/>
</dbReference>
<dbReference type="Gene3D" id="3.40.50.150">
    <property type="entry name" value="Vaccinia Virus protein VP39"/>
    <property type="match status" value="1"/>
</dbReference>
<name>A0A318Y1H1_ASPNB</name>
<keyword evidence="1" id="KW-0808">Transferase</keyword>
<dbReference type="RefSeq" id="XP_025473689.1">
    <property type="nucleotide sequence ID" value="XM_025627014.1"/>
</dbReference>
<keyword evidence="1" id="KW-0489">Methyltransferase</keyword>
<dbReference type="InterPro" id="IPR029063">
    <property type="entry name" value="SAM-dependent_MTases_sf"/>
</dbReference>
<organism evidence="1 2">
    <name type="scientific">Aspergillus neoniger (strain CBS 115656)</name>
    <dbReference type="NCBI Taxonomy" id="1448310"/>
    <lineage>
        <taxon>Eukaryota</taxon>
        <taxon>Fungi</taxon>
        <taxon>Dikarya</taxon>
        <taxon>Ascomycota</taxon>
        <taxon>Pezizomycotina</taxon>
        <taxon>Eurotiomycetes</taxon>
        <taxon>Eurotiomycetidae</taxon>
        <taxon>Eurotiales</taxon>
        <taxon>Aspergillaceae</taxon>
        <taxon>Aspergillus</taxon>
        <taxon>Aspergillus subgen. Circumdati</taxon>
    </lineage>
</organism>
<dbReference type="GO" id="GO:0032259">
    <property type="term" value="P:methylation"/>
    <property type="evidence" value="ECO:0007669"/>
    <property type="project" value="UniProtKB-KW"/>
</dbReference>
<dbReference type="AlphaFoldDB" id="A0A318Y1H1"/>
<evidence type="ECO:0000313" key="1">
    <source>
        <dbReference type="EMBL" id="PYH28211.1"/>
    </source>
</evidence>
<dbReference type="EMBL" id="KZ821532">
    <property type="protein sequence ID" value="PYH28211.1"/>
    <property type="molecule type" value="Genomic_DNA"/>
</dbReference>
<evidence type="ECO:0000313" key="2">
    <source>
        <dbReference type="Proteomes" id="UP000247647"/>
    </source>
</evidence>
<dbReference type="GeneID" id="37129470"/>
<reference evidence="1" key="1">
    <citation type="submission" date="2016-12" db="EMBL/GenBank/DDBJ databases">
        <title>The genomes of Aspergillus section Nigri reveals drivers in fungal speciation.</title>
        <authorList>
            <consortium name="DOE Joint Genome Institute"/>
            <person name="Vesth T.C."/>
            <person name="Nybo J."/>
            <person name="Theobald S."/>
            <person name="Brandl J."/>
            <person name="Frisvad J.C."/>
            <person name="Nielsen K.F."/>
            <person name="Lyhne E.K."/>
            <person name="Kogle M.E."/>
            <person name="Kuo A."/>
            <person name="Riley R."/>
            <person name="Clum A."/>
            <person name="Nolan M."/>
            <person name="Lipzen A."/>
            <person name="Salamov A."/>
            <person name="Henrissat B."/>
            <person name="Wiebenga A."/>
            <person name="De Vries R.P."/>
            <person name="Grigoriev I.V."/>
            <person name="Mortensen U.H."/>
            <person name="Andersen M.R."/>
            <person name="Baker S.E."/>
        </authorList>
    </citation>
    <scope>NUCLEOTIDE SEQUENCE [LARGE SCALE GENOMIC DNA]</scope>
    <source>
        <strain evidence="1">CBS 115656</strain>
    </source>
</reference>
<dbReference type="CDD" id="cd02440">
    <property type="entry name" value="AdoMet_MTases"/>
    <property type="match status" value="1"/>
</dbReference>
<dbReference type="SUPFAM" id="SSF53335">
    <property type="entry name" value="S-adenosyl-L-methionine-dependent methyltransferases"/>
    <property type="match status" value="1"/>
</dbReference>
<keyword evidence="2" id="KW-1185">Reference proteome</keyword>
<protein>
    <submittedName>
        <fullName evidence="1">S-adenosyl-L-methionine-dependent methyltransferase</fullName>
    </submittedName>
</protein>
<dbReference type="OrthoDB" id="417697at2759"/>
<gene>
    <name evidence="1" type="ORF">BO87DRAFT_420527</name>
</gene>
<dbReference type="GO" id="GO:0008168">
    <property type="term" value="F:methyltransferase activity"/>
    <property type="evidence" value="ECO:0007669"/>
    <property type="project" value="UniProtKB-KW"/>
</dbReference>
<accession>A0A318Y1H1</accession>
<dbReference type="Pfam" id="PF13489">
    <property type="entry name" value="Methyltransf_23"/>
    <property type="match status" value="1"/>
</dbReference>
<sequence>MYPDCPTMNDTPEIYPLARDKAESSRLVRNMLDRYGKVLKKPPRLNAQHKFLIDVVDCLIDSAIPLDNISTVADVGTGTGIWLVEARDFLNTKRFSPDRYFHGFDISSAQFPLSLPAGIGFSVQDILNPFPVEHHNRYDLVYVRMLVTAIRNTEYRDAVKNLLTILKPGGFLQWVELDCSALPNSKNSQNPRSAVIISSWLKFFQLNGLSEYAPSIIEDAYERSGMMDIINTSFSLDRRGEDLKAKAQKWQMQAFPAATVPIYAKN</sequence>